<feature type="domain" description="Endonuclease/exonuclease/phosphatase" evidence="1">
    <location>
        <begin position="100"/>
        <end position="159"/>
    </location>
</feature>
<dbReference type="OrthoDB" id="6505565at2759"/>
<name>A0A4Y2I6N5_ARAVE</name>
<comment type="caution">
    <text evidence="2">The sequence shown here is derived from an EMBL/GenBank/DDBJ whole genome shotgun (WGS) entry which is preliminary data.</text>
</comment>
<dbReference type="SUPFAM" id="SSF56219">
    <property type="entry name" value="DNase I-like"/>
    <property type="match status" value="1"/>
</dbReference>
<dbReference type="InterPro" id="IPR036691">
    <property type="entry name" value="Endo/exonu/phosph_ase_sf"/>
</dbReference>
<reference evidence="2 3" key="1">
    <citation type="journal article" date="2019" name="Sci. Rep.">
        <title>Orb-weaving spider Araneus ventricosus genome elucidates the spidroin gene catalogue.</title>
        <authorList>
            <person name="Kono N."/>
            <person name="Nakamura H."/>
            <person name="Ohtoshi R."/>
            <person name="Moran D.A.P."/>
            <person name="Shinohara A."/>
            <person name="Yoshida Y."/>
            <person name="Fujiwara M."/>
            <person name="Mori M."/>
            <person name="Tomita M."/>
            <person name="Arakawa K."/>
        </authorList>
    </citation>
    <scope>NUCLEOTIDE SEQUENCE [LARGE SCALE GENOMIC DNA]</scope>
</reference>
<dbReference type="AlphaFoldDB" id="A0A4Y2I6N5"/>
<evidence type="ECO:0000313" key="2">
    <source>
        <dbReference type="EMBL" id="GBM73401.1"/>
    </source>
</evidence>
<gene>
    <name evidence="2" type="ORF">AVEN_29271_1</name>
</gene>
<organism evidence="2 3">
    <name type="scientific">Araneus ventricosus</name>
    <name type="common">Orbweaver spider</name>
    <name type="synonym">Epeira ventricosa</name>
    <dbReference type="NCBI Taxonomy" id="182803"/>
    <lineage>
        <taxon>Eukaryota</taxon>
        <taxon>Metazoa</taxon>
        <taxon>Ecdysozoa</taxon>
        <taxon>Arthropoda</taxon>
        <taxon>Chelicerata</taxon>
        <taxon>Arachnida</taxon>
        <taxon>Araneae</taxon>
        <taxon>Araneomorphae</taxon>
        <taxon>Entelegynae</taxon>
        <taxon>Araneoidea</taxon>
        <taxon>Araneidae</taxon>
        <taxon>Araneus</taxon>
    </lineage>
</organism>
<evidence type="ECO:0000313" key="3">
    <source>
        <dbReference type="Proteomes" id="UP000499080"/>
    </source>
</evidence>
<dbReference type="Proteomes" id="UP000499080">
    <property type="component" value="Unassembled WGS sequence"/>
</dbReference>
<dbReference type="EMBL" id="BGPR01105539">
    <property type="protein sequence ID" value="GBM73401.1"/>
    <property type="molecule type" value="Genomic_DNA"/>
</dbReference>
<accession>A0A4Y2I6N5</accession>
<dbReference type="Gene3D" id="3.60.10.10">
    <property type="entry name" value="Endonuclease/exonuclease/phosphatase"/>
    <property type="match status" value="1"/>
</dbReference>
<dbReference type="InterPro" id="IPR005135">
    <property type="entry name" value="Endo/exonuclease/phosphatase"/>
</dbReference>
<protein>
    <recommendedName>
        <fullName evidence="1">Endonuclease/exonuclease/phosphatase domain-containing protein</fullName>
    </recommendedName>
</protein>
<evidence type="ECO:0000259" key="1">
    <source>
        <dbReference type="Pfam" id="PF14529"/>
    </source>
</evidence>
<keyword evidence="3" id="KW-1185">Reference proteome</keyword>
<proteinExistence type="predicted"/>
<dbReference type="GO" id="GO:0003824">
    <property type="term" value="F:catalytic activity"/>
    <property type="evidence" value="ECO:0007669"/>
    <property type="project" value="InterPro"/>
</dbReference>
<dbReference type="Pfam" id="PF14529">
    <property type="entry name" value="Exo_endo_phos_2"/>
    <property type="match status" value="1"/>
</dbReference>
<sequence>MQYNNELAALVALATARILLCTAPATWLFRGSQPLLFSVQEPYTKDGKILGIPNSWHKWLSHNIKAGIISLPSTNNPIFLGAKESAVAIKFQTKKGQFSLLSAYSSPYSEIQRTLQDIRNFISNFGQESPLLGADMNAHRTLWGYSNDNPEEELWRILSPVPILTFSTTKMLVQSSNNTMQKGGRISHSSVAYSLQIPFHGKFLKTYH</sequence>